<evidence type="ECO:0000313" key="1">
    <source>
        <dbReference type="EMBL" id="AMB99880.1"/>
    </source>
</evidence>
<protein>
    <submittedName>
        <fullName evidence="1">Uncharacterized protein</fullName>
    </submittedName>
</protein>
<organism evidence="1 2">
    <name type="scientific">Aerococcus urinaehominis</name>
    <dbReference type="NCBI Taxonomy" id="128944"/>
    <lineage>
        <taxon>Bacteria</taxon>
        <taxon>Bacillati</taxon>
        <taxon>Bacillota</taxon>
        <taxon>Bacilli</taxon>
        <taxon>Lactobacillales</taxon>
        <taxon>Aerococcaceae</taxon>
        <taxon>Aerococcus</taxon>
    </lineage>
</organism>
<dbReference type="EMBL" id="CP014163">
    <property type="protein sequence ID" value="AMB99880.1"/>
    <property type="molecule type" value="Genomic_DNA"/>
</dbReference>
<accession>A0A120IB31</accession>
<reference evidence="2" key="2">
    <citation type="submission" date="2016-01" db="EMBL/GenBank/DDBJ databases">
        <title>Six Aerococcus type strain genome sequencing and assembly using PacBio and Illumina Hiseq.</title>
        <authorList>
            <person name="Carkaci D."/>
            <person name="Dargis R."/>
            <person name="Nielsen X.C."/>
            <person name="Skovgaard O."/>
            <person name="Fuursted K."/>
            <person name="Christensen J.J."/>
        </authorList>
    </citation>
    <scope>NUCLEOTIDE SEQUENCE [LARGE SCALE GENOMIC DNA]</scope>
    <source>
        <strain evidence="2">CCUG42038B</strain>
    </source>
</reference>
<keyword evidence="2" id="KW-1185">Reference proteome</keyword>
<evidence type="ECO:0000313" key="2">
    <source>
        <dbReference type="Proteomes" id="UP000062260"/>
    </source>
</evidence>
<gene>
    <name evidence="1" type="ORF">AWM75_07825</name>
</gene>
<proteinExistence type="predicted"/>
<sequence length="155" mass="18201">MINLKFKIPVLALLMILFLTSCKHENTVPETVSNGLDMRWIKERELYDEPESAAKYLEIIDAELGELCKYYPSSDSCKDVSNKTEEIEKIFCMYIKEVNSGKDIVNKYYGTDYFNLKWREHQINRSELINKIHKINNVNVSSDHKYQLEALLNIE</sequence>
<dbReference type="PROSITE" id="PS51257">
    <property type="entry name" value="PROKAR_LIPOPROTEIN"/>
    <property type="match status" value="1"/>
</dbReference>
<reference evidence="1 2" key="1">
    <citation type="journal article" date="2016" name="Genome Announc.">
        <title>Complete Genome Sequences of Aerococcus christensenii CCUG 28831T, Aerococcus sanguinicola CCUG 43001T, Aerococcus urinae CCUG 36881T, Aerococcus urinaeequi CCUG 28094T, Aerococcus urinaehominis CCUG 42038 BT, and Aerococcus viridans CCUG 4311T.</title>
        <authorList>
            <person name="Carkaci D."/>
            <person name="Dargis R."/>
            <person name="Nielsen X.C."/>
            <person name="Skovgaard O."/>
            <person name="Fuursted K."/>
            <person name="Christensen J.J."/>
        </authorList>
    </citation>
    <scope>NUCLEOTIDE SEQUENCE [LARGE SCALE GENOMIC DNA]</scope>
    <source>
        <strain evidence="1 2">CCUG42038B</strain>
    </source>
</reference>
<name>A0A120IB31_9LACT</name>
<dbReference type="Proteomes" id="UP000062260">
    <property type="component" value="Chromosome"/>
</dbReference>
<dbReference type="KEGG" id="auh:AWM75_07825"/>
<dbReference type="AlphaFoldDB" id="A0A120IB31"/>
<dbReference type="RefSeq" id="WP_067980514.1">
    <property type="nucleotide sequence ID" value="NZ_CP014163.1"/>
</dbReference>